<keyword evidence="3" id="KW-1185">Reference proteome</keyword>
<dbReference type="SUPFAM" id="SSF54285">
    <property type="entry name" value="MoaD/ThiS"/>
    <property type="match status" value="1"/>
</dbReference>
<dbReference type="PANTHER" id="PTHR33359">
    <property type="entry name" value="MOLYBDOPTERIN SYNTHASE SULFUR CARRIER SUBUNIT"/>
    <property type="match status" value="1"/>
</dbReference>
<dbReference type="GO" id="GO:1990133">
    <property type="term" value="C:molybdopterin adenylyltransferase complex"/>
    <property type="evidence" value="ECO:0007669"/>
    <property type="project" value="TreeGrafter"/>
</dbReference>
<dbReference type="InterPro" id="IPR003749">
    <property type="entry name" value="ThiS/MoaD-like"/>
</dbReference>
<dbReference type="Pfam" id="PF02597">
    <property type="entry name" value="ThiS"/>
    <property type="match status" value="1"/>
</dbReference>
<evidence type="ECO:0000313" key="3">
    <source>
        <dbReference type="Proteomes" id="UP001157974"/>
    </source>
</evidence>
<accession>A0AAV8UND2</accession>
<dbReference type="CDD" id="cd00754">
    <property type="entry name" value="Ubl_MoaD"/>
    <property type="match status" value="1"/>
</dbReference>
<dbReference type="AlphaFoldDB" id="A0AAV8UND2"/>
<evidence type="ECO:0008006" key="4">
    <source>
        <dbReference type="Google" id="ProtNLM"/>
    </source>
</evidence>
<dbReference type="Proteomes" id="UP001157974">
    <property type="component" value="Unassembled WGS sequence"/>
</dbReference>
<dbReference type="InterPro" id="IPR016155">
    <property type="entry name" value="Mopterin_synth/thiamin_S_b"/>
</dbReference>
<name>A0AAV8UND2_9RHOD</name>
<sequence length="144" mass="15984">MITPSPICSRSIHIEILLIVKQCFGNEVGYSLLYFNDEIEFCVQRSDEMTMIVKVLFFAKAKELCGGVTSSSFELTGPTTTCATLFFPAFSKEALVNEHILKRFPQLESIIPICVLSLNLEYVEDVRELSDGDEIALIPPISGG</sequence>
<dbReference type="InterPro" id="IPR044672">
    <property type="entry name" value="MOCS2A"/>
</dbReference>
<dbReference type="InterPro" id="IPR012675">
    <property type="entry name" value="Beta-grasp_dom_sf"/>
</dbReference>
<organism evidence="2 3">
    <name type="scientific">Rhodosorus marinus</name>
    <dbReference type="NCBI Taxonomy" id="101924"/>
    <lineage>
        <taxon>Eukaryota</taxon>
        <taxon>Rhodophyta</taxon>
        <taxon>Stylonematophyceae</taxon>
        <taxon>Stylonematales</taxon>
        <taxon>Stylonemataceae</taxon>
        <taxon>Rhodosorus</taxon>
    </lineage>
</organism>
<reference evidence="2 3" key="1">
    <citation type="journal article" date="2023" name="Nat. Commun.">
        <title>Origin of minicircular mitochondrial genomes in red algae.</title>
        <authorList>
            <person name="Lee Y."/>
            <person name="Cho C.H."/>
            <person name="Lee Y.M."/>
            <person name="Park S.I."/>
            <person name="Yang J.H."/>
            <person name="West J.A."/>
            <person name="Bhattacharya D."/>
            <person name="Yoon H.S."/>
        </authorList>
    </citation>
    <scope>NUCLEOTIDE SEQUENCE [LARGE SCALE GENOMIC DNA]</scope>
    <source>
        <strain evidence="2 3">CCMP1338</strain>
        <tissue evidence="2">Whole cell</tissue>
    </source>
</reference>
<protein>
    <recommendedName>
        <fullName evidence="4">Sulfur carrier protein MOCS2A</fullName>
    </recommendedName>
</protein>
<dbReference type="Gene3D" id="3.10.20.30">
    <property type="match status" value="1"/>
</dbReference>
<proteinExistence type="predicted"/>
<dbReference type="PANTHER" id="PTHR33359:SF1">
    <property type="entry name" value="MOLYBDOPTERIN SYNTHASE SULFUR CARRIER SUBUNIT"/>
    <property type="match status" value="1"/>
</dbReference>
<dbReference type="GO" id="GO:0006777">
    <property type="term" value="P:Mo-molybdopterin cofactor biosynthetic process"/>
    <property type="evidence" value="ECO:0007669"/>
    <property type="project" value="InterPro"/>
</dbReference>
<comment type="caution">
    <text evidence="2">The sequence shown here is derived from an EMBL/GenBank/DDBJ whole genome shotgun (WGS) entry which is preliminary data.</text>
</comment>
<dbReference type="GO" id="GO:0000166">
    <property type="term" value="F:nucleotide binding"/>
    <property type="evidence" value="ECO:0007669"/>
    <property type="project" value="UniProtKB-KW"/>
</dbReference>
<gene>
    <name evidence="2" type="ORF">NDN08_000580</name>
</gene>
<evidence type="ECO:0000256" key="1">
    <source>
        <dbReference type="ARBA" id="ARBA00022741"/>
    </source>
</evidence>
<keyword evidence="1" id="KW-0547">Nucleotide-binding</keyword>
<evidence type="ECO:0000313" key="2">
    <source>
        <dbReference type="EMBL" id="KAJ8904050.1"/>
    </source>
</evidence>
<dbReference type="EMBL" id="JAMWBK010000006">
    <property type="protein sequence ID" value="KAJ8904050.1"/>
    <property type="molecule type" value="Genomic_DNA"/>
</dbReference>